<dbReference type="Proteomes" id="UP001430701">
    <property type="component" value="Unassembled WGS sequence"/>
</dbReference>
<sequence length="52" mass="5668">MSVELQRSAQIIMKHLAGGAHCLFVFEQSSDGLQAALYEIVDDNIVCQESDG</sequence>
<reference evidence="2" key="2">
    <citation type="submission" date="2021-11" db="EMBL/GenBank/DDBJ databases">
        <title>Genome sequence of Xylella taiwanensis PLS432.</title>
        <authorList>
            <person name="Weng L.-W."/>
            <person name="Su C.-C."/>
            <person name="Tsai C.-W."/>
            <person name="Kuo C.-H."/>
        </authorList>
    </citation>
    <scope>NUCLEOTIDE SEQUENCE</scope>
    <source>
        <strain evidence="2">PLS432</strain>
    </source>
</reference>
<dbReference type="RefSeq" id="WP_160165114.1">
    <property type="nucleotide sequence ID" value="NZ_CP053627.1"/>
</dbReference>
<organism evidence="1 3">
    <name type="scientific">Xylella taiwanensis</name>
    <dbReference type="NCBI Taxonomy" id="1444770"/>
    <lineage>
        <taxon>Bacteria</taxon>
        <taxon>Pseudomonadati</taxon>
        <taxon>Pseudomonadota</taxon>
        <taxon>Gammaproteobacteria</taxon>
        <taxon>Lysobacterales</taxon>
        <taxon>Lysobacteraceae</taxon>
        <taxon>Xylella</taxon>
    </lineage>
</organism>
<reference evidence="1 3" key="1">
    <citation type="journal article" date="2014" name="Genome Announc.">
        <title>Draft Genome Sequence of Xylella fastidiosa Pear Leaf Scorch Strain in Taiwan.</title>
        <authorList>
            <person name="Su C.C."/>
            <person name="Deng W.L."/>
            <person name="Jan F.J."/>
            <person name="Chang C.J."/>
            <person name="Huang H."/>
            <person name="Chen J."/>
        </authorList>
    </citation>
    <scope>NUCLEOTIDE SEQUENCE [LARGE SCALE GENOMIC DNA]</scope>
    <source>
        <strain evidence="1 3">PLS229</strain>
    </source>
</reference>
<proteinExistence type="predicted"/>
<dbReference type="EMBL" id="JAJPPU010000002">
    <property type="protein sequence ID" value="MCD8473770.1"/>
    <property type="molecule type" value="Genomic_DNA"/>
</dbReference>
<dbReference type="PATRIC" id="fig|1444770.3.peg.287"/>
<evidence type="ECO:0000313" key="1">
    <source>
        <dbReference type="EMBL" id="EWS79232.1"/>
    </source>
</evidence>
<comment type="caution">
    <text evidence="1">The sequence shown here is derived from an EMBL/GenBank/DDBJ whole genome shotgun (WGS) entry which is preliminary data.</text>
</comment>
<protein>
    <submittedName>
        <fullName evidence="1">Uncharacterized protein</fullName>
    </submittedName>
</protein>
<dbReference type="EMBL" id="JDSQ01000002">
    <property type="protein sequence ID" value="EWS79232.1"/>
    <property type="molecule type" value="Genomic_DNA"/>
</dbReference>
<dbReference type="AlphaFoldDB" id="Z9JNA3"/>
<evidence type="ECO:0000313" key="4">
    <source>
        <dbReference type="Proteomes" id="UP001430701"/>
    </source>
</evidence>
<accession>Z9JNA3</accession>
<dbReference type="Proteomes" id="UP000020406">
    <property type="component" value="Unassembled WGS sequence"/>
</dbReference>
<name>Z9JNA3_9GAMM</name>
<gene>
    <name evidence="1" type="ORF">AF72_01200</name>
    <name evidence="2" type="ORF">LPH55_09960</name>
</gene>
<keyword evidence="4" id="KW-1185">Reference proteome</keyword>
<evidence type="ECO:0000313" key="3">
    <source>
        <dbReference type="Proteomes" id="UP000020406"/>
    </source>
</evidence>
<dbReference type="GeneID" id="68900665"/>
<evidence type="ECO:0000313" key="2">
    <source>
        <dbReference type="EMBL" id="MCD8473770.1"/>
    </source>
</evidence>